<evidence type="ECO:0000313" key="3">
    <source>
        <dbReference type="EMBL" id="MFD0870111.1"/>
    </source>
</evidence>
<dbReference type="InterPro" id="IPR012480">
    <property type="entry name" value="Hepar_II_III_C"/>
</dbReference>
<proteinExistence type="predicted"/>
<evidence type="ECO:0000259" key="2">
    <source>
        <dbReference type="Pfam" id="PF07940"/>
    </source>
</evidence>
<accession>A0ABW3DC57</accession>
<evidence type="ECO:0000256" key="1">
    <source>
        <dbReference type="ARBA" id="ARBA00004196"/>
    </source>
</evidence>
<dbReference type="RefSeq" id="WP_379288618.1">
    <property type="nucleotide sequence ID" value="NZ_JBHTIU010000039.1"/>
</dbReference>
<organism evidence="3 4">
    <name type="scientific">Paenibacillus residui</name>
    <dbReference type="NCBI Taxonomy" id="629724"/>
    <lineage>
        <taxon>Bacteria</taxon>
        <taxon>Bacillati</taxon>
        <taxon>Bacillota</taxon>
        <taxon>Bacilli</taxon>
        <taxon>Bacillales</taxon>
        <taxon>Paenibacillaceae</taxon>
        <taxon>Paenibacillus</taxon>
    </lineage>
</organism>
<name>A0ABW3DC57_9BACL</name>
<keyword evidence="4" id="KW-1185">Reference proteome</keyword>
<protein>
    <submittedName>
        <fullName evidence="3">Heparinase II/III family protein</fullName>
    </submittedName>
</protein>
<dbReference type="SUPFAM" id="SSF48230">
    <property type="entry name" value="Chondroitin AC/alginate lyase"/>
    <property type="match status" value="1"/>
</dbReference>
<evidence type="ECO:0000313" key="4">
    <source>
        <dbReference type="Proteomes" id="UP001597120"/>
    </source>
</evidence>
<dbReference type="Pfam" id="PF07940">
    <property type="entry name" value="Hepar_II_III_C"/>
    <property type="match status" value="1"/>
</dbReference>
<comment type="subcellular location">
    <subcellularLocation>
        <location evidence="1">Cell envelope</location>
    </subcellularLocation>
</comment>
<dbReference type="Gene3D" id="1.50.10.100">
    <property type="entry name" value="Chondroitin AC/alginate lyase"/>
    <property type="match status" value="1"/>
</dbReference>
<comment type="caution">
    <text evidence="3">The sequence shown here is derived from an EMBL/GenBank/DDBJ whole genome shotgun (WGS) entry which is preliminary data.</text>
</comment>
<dbReference type="InterPro" id="IPR008929">
    <property type="entry name" value="Chondroitin_lyas"/>
</dbReference>
<gene>
    <name evidence="3" type="ORF">ACFQ03_13195</name>
</gene>
<reference evidence="4" key="1">
    <citation type="journal article" date="2019" name="Int. J. Syst. Evol. Microbiol.">
        <title>The Global Catalogue of Microorganisms (GCM) 10K type strain sequencing project: providing services to taxonomists for standard genome sequencing and annotation.</title>
        <authorList>
            <consortium name="The Broad Institute Genomics Platform"/>
            <consortium name="The Broad Institute Genome Sequencing Center for Infectious Disease"/>
            <person name="Wu L."/>
            <person name="Ma J."/>
        </authorList>
    </citation>
    <scope>NUCLEOTIDE SEQUENCE [LARGE SCALE GENOMIC DNA]</scope>
    <source>
        <strain evidence="4">CCUG 57263</strain>
    </source>
</reference>
<dbReference type="EMBL" id="JBHTIU010000039">
    <property type="protein sequence ID" value="MFD0870111.1"/>
    <property type="molecule type" value="Genomic_DNA"/>
</dbReference>
<dbReference type="Proteomes" id="UP001597120">
    <property type="component" value="Unassembled WGS sequence"/>
</dbReference>
<dbReference type="Gene3D" id="2.70.98.70">
    <property type="match status" value="1"/>
</dbReference>
<feature type="domain" description="Heparinase II/III-like C-terminal" evidence="2">
    <location>
        <begin position="472"/>
        <end position="545"/>
    </location>
</feature>
<sequence>MTTVRPKHGFYFTVQDVEQAKRNLDSHAWAREAYQAWKRRCDSFLELDDQLIYDCVLSMQDQTFAYGIAGCPDCGQPFPMNLEEQRPMFSDIRQFPRKLLTCPHCRMTFPNDRYPDTGHGFEKNGKGYYPVGMWNFFIAGDWFGGVRDHEGMVTKLTYLYMLTGEERYAHKALVLLDAFSAILPGTIGPRDFTPFGSDFEIGRLHMLTSIVHRIKVCIARDYDWLYRLPELDSPSPALSRLGRTGTMRACIETMLNDYMLTEPGGPVYDLSGGNLTNLQNHESDGVRAMLAVGLVLDNEDYLRWGVQAVEAYFYNAIGRDGMYYEGSYGYSLFTGSVFLDVALLAMRASGEEQLKQFHPFDCSRFFQFSVRNHLDVLCQGHLPCFGDWGRDTRESTEPDRKLLVDTYRAASFFNQFSPDPDMKREAMQCMEKLYAAAVPELGGRGIDLFFAHPPSPRTDGLERPRGNTVKGQFGLAIARDANDTTLLMRVGQNNTHAHDDVLGLNFYAHGKEISADIGYGIYGTNGHFGWGTKAIAHNTVVVNRDRELKRGQLYKPFAGGEWSVIYEDGYLSAIEGQAPALYDIDAYQRMAAAVPIGDQASYIADFFYVQGAEMCDYAFHAFHEDSELAVDGVRQAAEHWTLAGVDAEEKPYFDYPDKSFGERLSTGETFTHALDGEKLQAWTPEPNNGYGYIYAVREHAAEGRTVSATWTSSQGGVLNWHGICGPQDRILSGQCPSLEGTVQHPVLIIRSEERAKQYAAVYQAISADEAGPKVTGLEPLKAYGELVTAFRVKLDNGLEDYWAYSPQDQTIKVETPYGEWRIEGRCAWMRLDEEGRMTAQSLIRADHAEFREATGQAEARKWLPVEQVDIHADTIWVKADQPRELPQYVKIRSGAGPASIYPVRSMHQDAGLLKITLKDSVILSKGIVRQIEDGGIDTVYPLPLGFDLSSEGVTPFRGKAMKGYSGGEAIITGVDHLKRLRVDIVKPFHLEEKFDIVDVQIGDFIQFI</sequence>